<dbReference type="PIRSF" id="PIRSF036389">
    <property type="entry name" value="IOR_B"/>
    <property type="match status" value="1"/>
</dbReference>
<dbReference type="SMART" id="SM01008">
    <property type="entry name" value="Ald_Xan_dh_C"/>
    <property type="match status" value="1"/>
</dbReference>
<organism evidence="2 3">
    <name type="scientific">Jiulongibacter sediminis</name>
    <dbReference type="NCBI Taxonomy" id="1605367"/>
    <lineage>
        <taxon>Bacteria</taxon>
        <taxon>Pseudomonadati</taxon>
        <taxon>Bacteroidota</taxon>
        <taxon>Cytophagia</taxon>
        <taxon>Cytophagales</taxon>
        <taxon>Leadbetterellaceae</taxon>
        <taxon>Jiulongibacter</taxon>
    </lineage>
</organism>
<dbReference type="Gene3D" id="3.30.365.10">
    <property type="entry name" value="Aldehyde oxidase/xanthine dehydrogenase, molybdopterin binding domain"/>
    <property type="match status" value="4"/>
</dbReference>
<dbReference type="RefSeq" id="WP_055144190.1">
    <property type="nucleotide sequence ID" value="NZ_JXSZ01000005.1"/>
</dbReference>
<sequence length="739" mass="81603">MKEKALDRRSFLKVGSLVGGGLLLNFSWLSAKAVKNEVTGQNEFLEFNAFVKITPDNVIQIMSPNPEGGQNVKTSMPMIVADELDADWSQVVVQQADLDTKHYTRQFIGGSQAIRQGWTVLRTAGATARQMLKEAAAQKWQVPVSEVTTEKGMLMHSKSGKKATYGEMATAASALPVLQDVKLKDRSDFHIIGTPVKNVEGKNIVTGKPLFGIDTIKEGMKIAMIVHPPAFGLKLKSYDVASVKKLKGIIDVFDIKVFNEDYERTFFDTTTFNEVVAIVGEDTWSVMKAKKALKVSWEPFESHSYNRNMFGRKSSVTVPAGLESTSESMAQMTGLVSKPANVKRQDGDVEKAFENASKIVEAKYSAPFLAHNCMEPMNFFADVREDKIEMIGPLQKPELTEQALSARLGVPLEKIDFKMTRLGGGYGRRSYAHWAIEAALISQKVKAPVKLVYSREDDMTAGVYRSTYYAKYQAALDSNNNLIGFKVNMGGNPESPIHENRFPAGAVSNYLAEDWEIPSNITTGSFRAPRSNFNAAAEQSFLDEVAEAAGKDPIDFRLDLLEKAKSNPVGQRNDYDADRFAGVLKLLKEKTKSSQLKYPGVSAYFCHNTYAAMVVDMEIQDGSPVVNKVICAMDCGLIINPDGAKNLAEGGIVDALGNALFGKLTFNNGATDQQNFDQYRMIRMNEAPKAIEVYFVENDFEPTGMGEPTFPPVFAAVANSLYRATGKRFYHQPFMSQLS</sequence>
<dbReference type="EMBL" id="LGTQ01000005">
    <property type="protein sequence ID" value="KPM49775.1"/>
    <property type="molecule type" value="Genomic_DNA"/>
</dbReference>
<dbReference type="PANTHER" id="PTHR47495:SF3">
    <property type="entry name" value="BLR6219 PROTEIN"/>
    <property type="match status" value="1"/>
</dbReference>
<dbReference type="OrthoDB" id="9767994at2"/>
<feature type="domain" description="Aldehyde oxidase/xanthine dehydrogenase a/b hammerhead" evidence="1">
    <location>
        <begin position="206"/>
        <end position="301"/>
    </location>
</feature>
<dbReference type="InterPro" id="IPR000674">
    <property type="entry name" value="Ald_Oxase/Xan_DH_a/b"/>
</dbReference>
<dbReference type="Pfam" id="PF02738">
    <property type="entry name" value="MoCoBD_1"/>
    <property type="match status" value="1"/>
</dbReference>
<dbReference type="GO" id="GO:0016491">
    <property type="term" value="F:oxidoreductase activity"/>
    <property type="evidence" value="ECO:0007669"/>
    <property type="project" value="InterPro"/>
</dbReference>
<dbReference type="STRING" id="1605367.AFM12_04160"/>
<dbReference type="SUPFAM" id="SSF54665">
    <property type="entry name" value="CO dehydrogenase molybdoprotein N-domain-like"/>
    <property type="match status" value="1"/>
</dbReference>
<name>A0A0P7CAR4_9BACT</name>
<dbReference type="Proteomes" id="UP000050454">
    <property type="component" value="Unassembled WGS sequence"/>
</dbReference>
<dbReference type="AlphaFoldDB" id="A0A0P7CAR4"/>
<keyword evidence="3" id="KW-1185">Reference proteome</keyword>
<reference evidence="2 3" key="1">
    <citation type="submission" date="2015-07" db="EMBL/GenBank/DDBJ databases">
        <title>The draft genome sequence of Leadbetterella sp. JN14-9.</title>
        <authorList>
            <person name="Liu Y."/>
            <person name="Du J."/>
            <person name="Shao Z."/>
        </authorList>
    </citation>
    <scope>NUCLEOTIDE SEQUENCE [LARGE SCALE GENOMIC DNA]</scope>
    <source>
        <strain evidence="2 3">JN14-9</strain>
    </source>
</reference>
<dbReference type="InterPro" id="IPR037165">
    <property type="entry name" value="AldOxase/xan_DH_Mopterin-bd_sf"/>
</dbReference>
<dbReference type="InterPro" id="IPR008274">
    <property type="entry name" value="AldOxase/xan_DH_MoCoBD1"/>
</dbReference>
<gene>
    <name evidence="2" type="ORF">AFM12_04160</name>
</gene>
<dbReference type="PROSITE" id="PS51318">
    <property type="entry name" value="TAT"/>
    <property type="match status" value="1"/>
</dbReference>
<evidence type="ECO:0000259" key="1">
    <source>
        <dbReference type="SMART" id="SM01008"/>
    </source>
</evidence>
<comment type="caution">
    <text evidence="2">The sequence shown here is derived from an EMBL/GenBank/DDBJ whole genome shotgun (WGS) entry which is preliminary data.</text>
</comment>
<protein>
    <submittedName>
        <fullName evidence="2">Isoquinoline 1-oxidoreductase</fullName>
    </submittedName>
</protein>
<accession>A0A0P7CAR4</accession>
<dbReference type="PANTHER" id="PTHR47495">
    <property type="entry name" value="ALDEHYDE DEHYDROGENASE"/>
    <property type="match status" value="1"/>
</dbReference>
<dbReference type="PATRIC" id="fig|1605367.3.peg.2179"/>
<dbReference type="SUPFAM" id="SSF56003">
    <property type="entry name" value="Molybdenum cofactor-binding domain"/>
    <property type="match status" value="2"/>
</dbReference>
<dbReference type="InterPro" id="IPR046867">
    <property type="entry name" value="AldOxase/xan_DH_MoCoBD2"/>
</dbReference>
<dbReference type="InterPro" id="IPR012368">
    <property type="entry name" value="OxRdtase_Mopterin-bd_su_IorB"/>
</dbReference>
<dbReference type="InterPro" id="IPR006311">
    <property type="entry name" value="TAT_signal"/>
</dbReference>
<dbReference type="InterPro" id="IPR036856">
    <property type="entry name" value="Ald_Oxase/Xan_DH_a/b_sf"/>
</dbReference>
<evidence type="ECO:0000313" key="2">
    <source>
        <dbReference type="EMBL" id="KPM49775.1"/>
    </source>
</evidence>
<dbReference type="Pfam" id="PF20256">
    <property type="entry name" value="MoCoBD_2"/>
    <property type="match status" value="2"/>
</dbReference>
<proteinExistence type="predicted"/>
<evidence type="ECO:0000313" key="3">
    <source>
        <dbReference type="Proteomes" id="UP000050454"/>
    </source>
</evidence>
<dbReference type="InterPro" id="IPR052516">
    <property type="entry name" value="N-heterocyclic_Hydroxylase"/>
</dbReference>
<dbReference type="Gene3D" id="3.90.1170.50">
    <property type="entry name" value="Aldehyde oxidase/xanthine dehydrogenase, a/b hammerhead"/>
    <property type="match status" value="1"/>
</dbReference>